<dbReference type="Pfam" id="PF00293">
    <property type="entry name" value="NUDIX"/>
    <property type="match status" value="1"/>
</dbReference>
<dbReference type="GO" id="GO:0016787">
    <property type="term" value="F:hydrolase activity"/>
    <property type="evidence" value="ECO:0007669"/>
    <property type="project" value="UniProtKB-KW"/>
</dbReference>
<dbReference type="PANTHER" id="PTHR43736:SF1">
    <property type="entry name" value="DIHYDRONEOPTERIN TRIPHOSPHATE DIPHOSPHATASE"/>
    <property type="match status" value="1"/>
</dbReference>
<reference evidence="6" key="2">
    <citation type="submission" date="2020-07" db="EMBL/GenBank/DDBJ databases">
        <title>Flavobacterium sp. xlx-214.</title>
        <authorList>
            <person name="Yang C."/>
        </authorList>
    </citation>
    <scope>NUCLEOTIDE SEQUENCE [LARGE SCALE GENOMIC DNA]</scope>
    <source>
        <strain evidence="6">CX-624</strain>
    </source>
</reference>
<gene>
    <name evidence="4" type="ORF">H1R16_01615</name>
    <name evidence="3" type="ORF">H2507_01655</name>
</gene>
<dbReference type="AlphaFoldDB" id="A0A7D7LQD1"/>
<dbReference type="RefSeq" id="WP_181885978.1">
    <property type="nucleotide sequence ID" value="NZ_CP059472.1"/>
</dbReference>
<reference evidence="3" key="3">
    <citation type="submission" date="2020-07" db="EMBL/GenBank/DDBJ databases">
        <authorList>
            <person name="Yang C."/>
        </authorList>
    </citation>
    <scope>NUCLEOTIDE SEQUENCE</scope>
    <source>
        <strain evidence="3">Cx-624</strain>
    </source>
</reference>
<dbReference type="InterPro" id="IPR000086">
    <property type="entry name" value="NUDIX_hydrolase_dom"/>
</dbReference>
<dbReference type="Proteomes" id="UP000539710">
    <property type="component" value="Unassembled WGS sequence"/>
</dbReference>
<feature type="domain" description="Nudix hydrolase" evidence="2">
    <location>
        <begin position="1"/>
        <end position="134"/>
    </location>
</feature>
<dbReference type="PROSITE" id="PS00893">
    <property type="entry name" value="NUDIX_BOX"/>
    <property type="match status" value="1"/>
</dbReference>
<dbReference type="InterPro" id="IPR020084">
    <property type="entry name" value="NUDIX_hydrolase_CS"/>
</dbReference>
<protein>
    <submittedName>
        <fullName evidence="4">NUDIX hydrolase</fullName>
    </submittedName>
</protein>
<keyword evidence="1 4" id="KW-0378">Hydrolase</keyword>
<dbReference type="SUPFAM" id="SSF55811">
    <property type="entry name" value="Nudix"/>
    <property type="match status" value="1"/>
</dbReference>
<organism evidence="4 5">
    <name type="scientific">Marnyiella aurantia</name>
    <dbReference type="NCBI Taxonomy" id="2758037"/>
    <lineage>
        <taxon>Bacteria</taxon>
        <taxon>Pseudomonadati</taxon>
        <taxon>Bacteroidota</taxon>
        <taxon>Flavobacteriia</taxon>
        <taxon>Flavobacteriales</taxon>
        <taxon>Weeksellaceae</taxon>
        <taxon>Marnyiella</taxon>
    </lineage>
</organism>
<dbReference type="PANTHER" id="PTHR43736">
    <property type="entry name" value="ADP-RIBOSE PYROPHOSPHATASE"/>
    <property type="match status" value="1"/>
</dbReference>
<evidence type="ECO:0000313" key="4">
    <source>
        <dbReference type="EMBL" id="QMS98736.1"/>
    </source>
</evidence>
<sequence length="139" mass="16151">MINKTNVRIYACAIKNGSVLVLHEEYAGEHLMKFPGGGLEYGEGVLDCLHREFEEELNAKIRVIGHLYTQENFEVSRFRENEQLLTIYYMVEILDETDFLIMDPCIEKVEWLPVDTPENNFPLPVDRIAFDKLKERLAG</sequence>
<evidence type="ECO:0000313" key="5">
    <source>
        <dbReference type="Proteomes" id="UP000515349"/>
    </source>
</evidence>
<dbReference type="EMBL" id="JACEUX010000001">
    <property type="protein sequence ID" value="MBA5245864.1"/>
    <property type="molecule type" value="Genomic_DNA"/>
</dbReference>
<evidence type="ECO:0000259" key="2">
    <source>
        <dbReference type="PROSITE" id="PS51462"/>
    </source>
</evidence>
<proteinExistence type="predicted"/>
<reference evidence="4 5" key="1">
    <citation type="submission" date="2020-07" db="EMBL/GenBank/DDBJ databases">
        <title>Chryseobacterium sp.cx-624.</title>
        <authorList>
            <person name="Yang C."/>
        </authorList>
    </citation>
    <scope>NUCLEOTIDE SEQUENCE [LARGE SCALE GENOMIC DNA]</scope>
    <source>
        <strain evidence="4">Cx-624</strain>
        <strain evidence="5">cx-624</strain>
    </source>
</reference>
<evidence type="ECO:0000313" key="3">
    <source>
        <dbReference type="EMBL" id="MBA5245864.1"/>
    </source>
</evidence>
<dbReference type="Gene3D" id="3.90.79.10">
    <property type="entry name" value="Nucleoside Triphosphate Pyrophosphohydrolase"/>
    <property type="match status" value="1"/>
</dbReference>
<accession>A0A7D7LQD1</accession>
<dbReference type="Proteomes" id="UP000515349">
    <property type="component" value="Chromosome"/>
</dbReference>
<dbReference type="KEGG" id="cbau:H1R16_01615"/>
<dbReference type="EMBL" id="CP059472">
    <property type="protein sequence ID" value="QMS98736.1"/>
    <property type="molecule type" value="Genomic_DNA"/>
</dbReference>
<dbReference type="InterPro" id="IPR015797">
    <property type="entry name" value="NUDIX_hydrolase-like_dom_sf"/>
</dbReference>
<evidence type="ECO:0000256" key="1">
    <source>
        <dbReference type="ARBA" id="ARBA00022801"/>
    </source>
</evidence>
<evidence type="ECO:0000313" key="6">
    <source>
        <dbReference type="Proteomes" id="UP000539710"/>
    </source>
</evidence>
<name>A0A7D7LQD1_9FLAO</name>
<keyword evidence="6" id="KW-1185">Reference proteome</keyword>
<dbReference type="PROSITE" id="PS51462">
    <property type="entry name" value="NUDIX"/>
    <property type="match status" value="1"/>
</dbReference>